<dbReference type="InterPro" id="IPR025683">
    <property type="entry name" value="Protein_beta"/>
</dbReference>
<evidence type="ECO:0000313" key="1">
    <source>
        <dbReference type="EMBL" id="USV57745.1"/>
    </source>
</evidence>
<dbReference type="EMBL" id="CP099717">
    <property type="protein sequence ID" value="USV57745.1"/>
    <property type="molecule type" value="Genomic_DNA"/>
</dbReference>
<proteinExistence type="predicted"/>
<evidence type="ECO:0000313" key="2">
    <source>
        <dbReference type="Proteomes" id="UP001056890"/>
    </source>
</evidence>
<organism evidence="1 2">
    <name type="scientific">Aeromonas encheleia</name>
    <dbReference type="NCBI Taxonomy" id="73010"/>
    <lineage>
        <taxon>Bacteria</taxon>
        <taxon>Pseudomonadati</taxon>
        <taxon>Pseudomonadota</taxon>
        <taxon>Gammaproteobacteria</taxon>
        <taxon>Aeromonadales</taxon>
        <taxon>Aeromonadaceae</taxon>
        <taxon>Aeromonas</taxon>
    </lineage>
</organism>
<accession>A0AAE9MHD2</accession>
<dbReference type="AlphaFoldDB" id="A0AAE9MHD2"/>
<protein>
    <submittedName>
        <fullName evidence="1">Beta family protein</fullName>
    </submittedName>
</protein>
<dbReference type="RefSeq" id="WP_252995384.1">
    <property type="nucleotide sequence ID" value="NZ_CP099717.1"/>
</dbReference>
<dbReference type="Pfam" id="PF14350">
    <property type="entry name" value="Beta_protein"/>
    <property type="match status" value="1"/>
</dbReference>
<dbReference type="Proteomes" id="UP001056890">
    <property type="component" value="Chromosome"/>
</dbReference>
<sequence>MKYYDFGYLPILALSPAEMAAIEELPGKDRDCILPLFLLKGWGASSRLSNSIERIKKSIEGRRWIADIDEGFIEGKKDTEGRYPRPVFKEIEELLDGDNNYQKWFEFVASHENLIPTLRYNGLCNAECITNQANKLYALGRGLVIRVFMKTIEPDVFNKVVVALRESCCKEILFLLDYGDIDRSILVEVEENTQLISKLQSFFPNAMFSISSSSFPNSFSGSYRGEIPIYERQFYNKVVKTLPDVSFVYSDRGGARAEKNKGGGGTPPPRIDYPLKNDWRFVRKELDEDAGEERKALYKEAALEVLKSDYWEPTLALWGTQMIELTSKGDDYGITNPNRATAVRINIHLYLQLHYHDVIEGLDTDEEWID</sequence>
<gene>
    <name evidence="1" type="ORF">NHF51_00640</name>
</gene>
<name>A0AAE9MHD2_9GAMM</name>
<reference evidence="1" key="1">
    <citation type="submission" date="2022-06" db="EMBL/GenBank/DDBJ databases">
        <title>Complete Genome of Aeromonas sp. Strain SOD01 Isolated from an Urban Freshwater Stream.</title>
        <authorList>
            <person name="Williams L.E."/>
            <person name="Brysgel T."/>
            <person name="Capestro E.M."/>
            <person name="Foltz G.V."/>
            <person name="Gardner A.E."/>
            <person name="Ingrassia J."/>
            <person name="Peterson E."/>
            <person name="Arruda J."/>
            <person name="Flaherty I."/>
            <person name="Hunt M."/>
            <person name="Pappas G."/>
            <person name="Ramsaran S."/>
            <person name="Rocha M."/>
        </authorList>
    </citation>
    <scope>NUCLEOTIDE SEQUENCE</scope>
    <source>
        <strain evidence="1">SOD01</strain>
    </source>
</reference>
<keyword evidence="2" id="KW-1185">Reference proteome</keyword>